<evidence type="ECO:0000313" key="3">
    <source>
        <dbReference type="Proteomes" id="UP001341840"/>
    </source>
</evidence>
<accession>A0ABU6UKL3</accession>
<evidence type="ECO:0000313" key="2">
    <source>
        <dbReference type="EMBL" id="MED6160598.1"/>
    </source>
</evidence>
<feature type="chain" id="PRO_5046826911" evidence="1">
    <location>
        <begin position="27"/>
        <end position="60"/>
    </location>
</feature>
<reference evidence="2 3" key="1">
    <citation type="journal article" date="2023" name="Plants (Basel)">
        <title>Bridging the Gap: Combining Genomics and Transcriptomics Approaches to Understand Stylosanthes scabra, an Orphan Legume from the Brazilian Caatinga.</title>
        <authorList>
            <person name="Ferreira-Neto J.R.C."/>
            <person name="da Silva M.D."/>
            <person name="Binneck E."/>
            <person name="de Melo N.F."/>
            <person name="da Silva R.H."/>
            <person name="de Melo A.L.T.M."/>
            <person name="Pandolfi V."/>
            <person name="Bustamante F.O."/>
            <person name="Brasileiro-Vidal A.C."/>
            <person name="Benko-Iseppon A.M."/>
        </authorList>
    </citation>
    <scope>NUCLEOTIDE SEQUENCE [LARGE SCALE GENOMIC DNA]</scope>
    <source>
        <tissue evidence="2">Leaves</tissue>
    </source>
</reference>
<keyword evidence="3" id="KW-1185">Reference proteome</keyword>
<feature type="signal peptide" evidence="1">
    <location>
        <begin position="1"/>
        <end position="26"/>
    </location>
</feature>
<evidence type="ECO:0000256" key="1">
    <source>
        <dbReference type="SAM" id="SignalP"/>
    </source>
</evidence>
<protein>
    <submittedName>
        <fullName evidence="2">Uncharacterized protein</fullName>
    </submittedName>
</protein>
<dbReference type="EMBL" id="JASCZI010121217">
    <property type="protein sequence ID" value="MED6160598.1"/>
    <property type="molecule type" value="Genomic_DNA"/>
</dbReference>
<sequence>MAVSMRQLSVFFVGVVASVRLATCRGGVTQNDTVSREQVAALGLGVIKIRIGPQPDPGPR</sequence>
<proteinExistence type="predicted"/>
<keyword evidence="1" id="KW-0732">Signal</keyword>
<dbReference type="Proteomes" id="UP001341840">
    <property type="component" value="Unassembled WGS sequence"/>
</dbReference>
<organism evidence="2 3">
    <name type="scientific">Stylosanthes scabra</name>
    <dbReference type="NCBI Taxonomy" id="79078"/>
    <lineage>
        <taxon>Eukaryota</taxon>
        <taxon>Viridiplantae</taxon>
        <taxon>Streptophyta</taxon>
        <taxon>Embryophyta</taxon>
        <taxon>Tracheophyta</taxon>
        <taxon>Spermatophyta</taxon>
        <taxon>Magnoliopsida</taxon>
        <taxon>eudicotyledons</taxon>
        <taxon>Gunneridae</taxon>
        <taxon>Pentapetalae</taxon>
        <taxon>rosids</taxon>
        <taxon>fabids</taxon>
        <taxon>Fabales</taxon>
        <taxon>Fabaceae</taxon>
        <taxon>Papilionoideae</taxon>
        <taxon>50 kb inversion clade</taxon>
        <taxon>dalbergioids sensu lato</taxon>
        <taxon>Dalbergieae</taxon>
        <taxon>Pterocarpus clade</taxon>
        <taxon>Stylosanthes</taxon>
    </lineage>
</organism>
<comment type="caution">
    <text evidence="2">The sequence shown here is derived from an EMBL/GenBank/DDBJ whole genome shotgun (WGS) entry which is preliminary data.</text>
</comment>
<name>A0ABU6UKL3_9FABA</name>
<gene>
    <name evidence="2" type="ORF">PIB30_052911</name>
</gene>